<protein>
    <submittedName>
        <fullName evidence="1">(spotted green pufferfish) hypothetical protein</fullName>
    </submittedName>
</protein>
<dbReference type="AlphaFoldDB" id="Q4RBX4"/>
<dbReference type="EMBL" id="CAAE01020387">
    <property type="protein sequence ID" value="CAG14109.1"/>
    <property type="molecule type" value="Genomic_DNA"/>
</dbReference>
<evidence type="ECO:0000313" key="1">
    <source>
        <dbReference type="EMBL" id="CAG14109.1"/>
    </source>
</evidence>
<reference evidence="1" key="2">
    <citation type="submission" date="2004-02" db="EMBL/GenBank/DDBJ databases">
        <authorList>
            <consortium name="Genoscope"/>
            <consortium name="Whitehead Institute Centre for Genome Research"/>
        </authorList>
    </citation>
    <scope>NUCLEOTIDE SEQUENCE</scope>
</reference>
<comment type="caution">
    <text evidence="1">The sequence shown here is derived from an EMBL/GenBank/DDBJ whole genome shotgun (WGS) entry which is preliminary data.</text>
</comment>
<dbReference type="KEGG" id="tng:GSTEN00036178G001"/>
<accession>Q4RBX4</accession>
<gene>
    <name evidence="1" type="ORF">GSTENG00036178001</name>
</gene>
<sequence length="43" mass="4504">RAAAARQDEPKLNSSTFALTGDSAHNQAMVLWSGQNSSVSVSL</sequence>
<name>Q4RBX4_TETNG</name>
<reference evidence="1" key="1">
    <citation type="journal article" date="2004" name="Nature">
        <title>Genome duplication in the teleost fish Tetraodon nigroviridis reveals the early vertebrate proto-karyotype.</title>
        <authorList>
            <person name="Jaillon O."/>
            <person name="Aury J.-M."/>
            <person name="Brunet F."/>
            <person name="Petit J.-L."/>
            <person name="Stange-Thomann N."/>
            <person name="Mauceli E."/>
            <person name="Bouneau L."/>
            <person name="Fischer C."/>
            <person name="Ozouf-Costaz C."/>
            <person name="Bernot A."/>
            <person name="Nicaud S."/>
            <person name="Jaffe D."/>
            <person name="Fisher S."/>
            <person name="Lutfalla G."/>
            <person name="Dossat C."/>
            <person name="Segurens B."/>
            <person name="Dasilva C."/>
            <person name="Salanoubat M."/>
            <person name="Levy M."/>
            <person name="Boudet N."/>
            <person name="Castellano S."/>
            <person name="Anthouard V."/>
            <person name="Jubin C."/>
            <person name="Castelli V."/>
            <person name="Katinka M."/>
            <person name="Vacherie B."/>
            <person name="Biemont C."/>
            <person name="Skalli Z."/>
            <person name="Cattolico L."/>
            <person name="Poulain J."/>
            <person name="De Berardinis V."/>
            <person name="Cruaud C."/>
            <person name="Duprat S."/>
            <person name="Brottier P."/>
            <person name="Coutanceau J.-P."/>
            <person name="Gouzy J."/>
            <person name="Parra G."/>
            <person name="Lardier G."/>
            <person name="Chapple C."/>
            <person name="McKernan K.J."/>
            <person name="McEwan P."/>
            <person name="Bosak S."/>
            <person name="Kellis M."/>
            <person name="Volff J.-N."/>
            <person name="Guigo R."/>
            <person name="Zody M.C."/>
            <person name="Mesirov J."/>
            <person name="Lindblad-Toh K."/>
            <person name="Birren B."/>
            <person name="Nusbaum C."/>
            <person name="Kahn D."/>
            <person name="Robinson-Rechavi M."/>
            <person name="Laudet V."/>
            <person name="Schachter V."/>
            <person name="Quetier F."/>
            <person name="Saurin W."/>
            <person name="Scarpelli C."/>
            <person name="Wincker P."/>
            <person name="Lander E.S."/>
            <person name="Weissenbach J."/>
            <person name="Roest Crollius H."/>
        </authorList>
    </citation>
    <scope>NUCLEOTIDE SEQUENCE [LARGE SCALE GENOMIC DNA]</scope>
</reference>
<feature type="non-terminal residue" evidence="1">
    <location>
        <position position="43"/>
    </location>
</feature>
<feature type="non-terminal residue" evidence="1">
    <location>
        <position position="1"/>
    </location>
</feature>
<organism evidence="1">
    <name type="scientific">Tetraodon nigroviridis</name>
    <name type="common">Spotted green pufferfish</name>
    <name type="synonym">Chelonodon nigroviridis</name>
    <dbReference type="NCBI Taxonomy" id="99883"/>
    <lineage>
        <taxon>Eukaryota</taxon>
        <taxon>Metazoa</taxon>
        <taxon>Chordata</taxon>
        <taxon>Craniata</taxon>
        <taxon>Vertebrata</taxon>
        <taxon>Euteleostomi</taxon>
        <taxon>Actinopterygii</taxon>
        <taxon>Neopterygii</taxon>
        <taxon>Teleostei</taxon>
        <taxon>Neoteleostei</taxon>
        <taxon>Acanthomorphata</taxon>
        <taxon>Eupercaria</taxon>
        <taxon>Tetraodontiformes</taxon>
        <taxon>Tetradontoidea</taxon>
        <taxon>Tetraodontidae</taxon>
        <taxon>Tetraodon</taxon>
    </lineage>
</organism>
<proteinExistence type="predicted"/>
<dbReference type="OrthoDB" id="8963537at2759"/>